<evidence type="ECO:0000256" key="3">
    <source>
        <dbReference type="SAM" id="MobiDB-lite"/>
    </source>
</evidence>
<dbReference type="GO" id="GO:0016787">
    <property type="term" value="F:hydrolase activity"/>
    <property type="evidence" value="ECO:0007669"/>
    <property type="project" value="UniProtKB-KW"/>
</dbReference>
<feature type="chain" id="PRO_5042518872" evidence="4">
    <location>
        <begin position="24"/>
        <end position="305"/>
    </location>
</feature>
<protein>
    <submittedName>
        <fullName evidence="6">PHB depolymerase family esterase</fullName>
    </submittedName>
</protein>
<feature type="signal peptide" evidence="4">
    <location>
        <begin position="1"/>
        <end position="23"/>
    </location>
</feature>
<feature type="domain" description="Peptidase S9 prolyl oligopeptidase catalytic" evidence="5">
    <location>
        <begin position="133"/>
        <end position="182"/>
    </location>
</feature>
<dbReference type="InterPro" id="IPR050955">
    <property type="entry name" value="Plant_Biomass_Hydrol_Est"/>
</dbReference>
<reference evidence="6" key="1">
    <citation type="submission" date="2023-03" db="EMBL/GenBank/DDBJ databases">
        <title>Andean soil-derived lignocellulolytic bacterial consortium as a source of novel taxa and putative plastic-active enzymes.</title>
        <authorList>
            <person name="Diaz-Garcia L."/>
            <person name="Chuvochina M."/>
            <person name="Feuerriegel G."/>
            <person name="Bunk B."/>
            <person name="Sproer C."/>
            <person name="Streit W.R."/>
            <person name="Rodriguez L.M."/>
            <person name="Overmann J."/>
            <person name="Jimenez D.J."/>
        </authorList>
    </citation>
    <scope>NUCLEOTIDE SEQUENCE</scope>
    <source>
        <strain evidence="6">MAG 833</strain>
    </source>
</reference>
<keyword evidence="2" id="KW-0378">Hydrolase</keyword>
<evidence type="ECO:0000256" key="4">
    <source>
        <dbReference type="SAM" id="SignalP"/>
    </source>
</evidence>
<name>A0AAJ5WVD0_9CAUL</name>
<dbReference type="Gene3D" id="3.40.50.1820">
    <property type="entry name" value="alpha/beta hydrolase"/>
    <property type="match status" value="1"/>
</dbReference>
<evidence type="ECO:0000256" key="1">
    <source>
        <dbReference type="ARBA" id="ARBA00022729"/>
    </source>
</evidence>
<dbReference type="InterPro" id="IPR029058">
    <property type="entry name" value="AB_hydrolase_fold"/>
</dbReference>
<evidence type="ECO:0000313" key="7">
    <source>
        <dbReference type="Proteomes" id="UP001213664"/>
    </source>
</evidence>
<dbReference type="AlphaFoldDB" id="A0AAJ5WVD0"/>
<gene>
    <name evidence="6" type="ORF">P0Y50_10450</name>
</gene>
<sequence length="305" mass="31443">MKRLIGLITALAGLCLFGQTAQAAAPCGLGQPGRTQAVAIGGSGRTLLLHVPAGFDPARPAPLVFLLHGSGGTGASMLASSRLAEAADRHGFLVAAPDGGIPVERGFVWNIPGVPTVTGAVPGPGDADDVAYLTTAIRYLAAQGCADDSRVYATGLSGGGRMTSWLGCVAADRFAAIAPVVGLRAGNPSKDRPEEPDPATCRPSRPMPVIAFAGDADTTNPIQGGGAGYWSYTMHAAEQRWAQLNGCTQVRDTRWIADNVYEEGYAACRDGADVVGRITSGGGHSWVADNDALWAFFAARTRPQG</sequence>
<dbReference type="GO" id="GO:0005576">
    <property type="term" value="C:extracellular region"/>
    <property type="evidence" value="ECO:0007669"/>
    <property type="project" value="InterPro"/>
</dbReference>
<proteinExistence type="predicted"/>
<dbReference type="PANTHER" id="PTHR43037:SF5">
    <property type="entry name" value="FERULOYL ESTERASE"/>
    <property type="match status" value="1"/>
</dbReference>
<evidence type="ECO:0000313" key="6">
    <source>
        <dbReference type="EMBL" id="WEK38966.1"/>
    </source>
</evidence>
<dbReference type="EMBL" id="CP119326">
    <property type="protein sequence ID" value="WEK38966.1"/>
    <property type="molecule type" value="Genomic_DNA"/>
</dbReference>
<dbReference type="PANTHER" id="PTHR43037">
    <property type="entry name" value="UNNAMED PRODUCT-RELATED"/>
    <property type="match status" value="1"/>
</dbReference>
<accession>A0AAJ5WVD0</accession>
<dbReference type="SUPFAM" id="SSF53474">
    <property type="entry name" value="alpha/beta-Hydrolases"/>
    <property type="match status" value="1"/>
</dbReference>
<dbReference type="Pfam" id="PF00326">
    <property type="entry name" value="Peptidase_S9"/>
    <property type="match status" value="1"/>
</dbReference>
<dbReference type="Proteomes" id="UP001213664">
    <property type="component" value="Chromosome"/>
</dbReference>
<dbReference type="InterPro" id="IPR001375">
    <property type="entry name" value="Peptidase_S9_cat"/>
</dbReference>
<feature type="region of interest" description="Disordered" evidence="3">
    <location>
        <begin position="185"/>
        <end position="206"/>
    </location>
</feature>
<evidence type="ECO:0000256" key="2">
    <source>
        <dbReference type="ARBA" id="ARBA00022801"/>
    </source>
</evidence>
<organism evidence="6 7">
    <name type="scientific">Candidatus Brevundimonas colombiensis</name>
    <dbReference type="NCBI Taxonomy" id="3121376"/>
    <lineage>
        <taxon>Bacteria</taxon>
        <taxon>Pseudomonadati</taxon>
        <taxon>Pseudomonadota</taxon>
        <taxon>Alphaproteobacteria</taxon>
        <taxon>Caulobacterales</taxon>
        <taxon>Caulobacteraceae</taxon>
        <taxon>Brevundimonas</taxon>
    </lineage>
</organism>
<keyword evidence="1 4" id="KW-0732">Signal</keyword>
<evidence type="ECO:0000259" key="5">
    <source>
        <dbReference type="Pfam" id="PF00326"/>
    </source>
</evidence>